<dbReference type="SUPFAM" id="SSF55144">
    <property type="entry name" value="LigT-like"/>
    <property type="match status" value="1"/>
</dbReference>
<evidence type="ECO:0008006" key="3">
    <source>
        <dbReference type="Google" id="ProtNLM"/>
    </source>
</evidence>
<organism evidence="1 2">
    <name type="scientific">Rothia nasimurium</name>
    <dbReference type="NCBI Taxonomy" id="85336"/>
    <lineage>
        <taxon>Bacteria</taxon>
        <taxon>Bacillati</taxon>
        <taxon>Actinomycetota</taxon>
        <taxon>Actinomycetes</taxon>
        <taxon>Micrococcales</taxon>
        <taxon>Micrococcaceae</taxon>
        <taxon>Rothia</taxon>
    </lineage>
</organism>
<dbReference type="OrthoDB" id="358773at2"/>
<accession>A0A4Y9F639</accession>
<proteinExistence type="predicted"/>
<dbReference type="Proteomes" id="UP000297951">
    <property type="component" value="Unassembled WGS sequence"/>
</dbReference>
<evidence type="ECO:0000313" key="1">
    <source>
        <dbReference type="EMBL" id="TFU23981.1"/>
    </source>
</evidence>
<evidence type="ECO:0000313" key="2">
    <source>
        <dbReference type="Proteomes" id="UP000297951"/>
    </source>
</evidence>
<sequence>MASSPTIDPDRRYLSIVAEVPAMVSARLVSWRASQGLVGPVAESCHITILISEDTGGDPLRSIEQAVTGIGPVQVGLGPAATFEPVTPVTYLPVVAGADRLTLIHVACQKAVGESVSPFPYEPHLTLANHAPAPSLAASLRDFATLPPALAHFTMNRLTVYRFSAGSWQQLGTIRL</sequence>
<dbReference type="EMBL" id="SPQC01000003">
    <property type="protein sequence ID" value="TFU23981.1"/>
    <property type="molecule type" value="Genomic_DNA"/>
</dbReference>
<protein>
    <recommendedName>
        <fullName evidence="3">2'-5' RNA ligase family protein</fullName>
    </recommendedName>
</protein>
<gene>
    <name evidence="1" type="ORF">E4U03_01200</name>
</gene>
<reference evidence="1 2" key="1">
    <citation type="submission" date="2019-03" db="EMBL/GenBank/DDBJ databases">
        <title>Diversity of the mouse oral microbiome.</title>
        <authorList>
            <person name="Joseph S."/>
            <person name="Aduse-Opoku J."/>
            <person name="Curtis M."/>
            <person name="Wade W."/>
            <person name="Hashim A."/>
        </authorList>
    </citation>
    <scope>NUCLEOTIDE SEQUENCE [LARGE SCALE GENOMIC DNA]</scope>
    <source>
        <strain evidence="2">irhom_31</strain>
    </source>
</reference>
<dbReference type="AlphaFoldDB" id="A0A4Y9F639"/>
<dbReference type="RefSeq" id="WP_135011173.1">
    <property type="nucleotide sequence ID" value="NZ_JADGLK010000003.1"/>
</dbReference>
<name>A0A4Y9F639_9MICC</name>
<comment type="caution">
    <text evidence="1">The sequence shown here is derived from an EMBL/GenBank/DDBJ whole genome shotgun (WGS) entry which is preliminary data.</text>
</comment>
<dbReference type="Pfam" id="PF13563">
    <property type="entry name" value="2_5_RNA_ligase2"/>
    <property type="match status" value="1"/>
</dbReference>
<dbReference type="InterPro" id="IPR009097">
    <property type="entry name" value="Cyclic_Pdiesterase"/>
</dbReference>
<dbReference type="Gene3D" id="3.90.1140.10">
    <property type="entry name" value="Cyclic phosphodiesterase"/>
    <property type="match status" value="1"/>
</dbReference>